<dbReference type="InterPro" id="IPR038717">
    <property type="entry name" value="Tc1-like_DDE_dom"/>
</dbReference>
<dbReference type="PANTHER" id="PTHR23022">
    <property type="entry name" value="TRANSPOSABLE ELEMENT-RELATED"/>
    <property type="match status" value="1"/>
</dbReference>
<dbReference type="Pfam" id="PF13358">
    <property type="entry name" value="DDE_3"/>
    <property type="match status" value="1"/>
</dbReference>
<evidence type="ECO:0000313" key="2">
    <source>
        <dbReference type="EMBL" id="KAK1786370.1"/>
    </source>
</evidence>
<comment type="caution">
    <text evidence="2">The sequence shown here is derived from an EMBL/GenBank/DDBJ whole genome shotgun (WGS) entry which is preliminary data.</text>
</comment>
<reference evidence="2" key="1">
    <citation type="submission" date="2023-03" db="EMBL/GenBank/DDBJ databases">
        <title>Electrophorus voltai genome.</title>
        <authorList>
            <person name="Bian C."/>
        </authorList>
    </citation>
    <scope>NUCLEOTIDE SEQUENCE</scope>
    <source>
        <strain evidence="2">CB-2022</strain>
        <tissue evidence="2">Muscle</tissue>
    </source>
</reference>
<evidence type="ECO:0000313" key="3">
    <source>
        <dbReference type="Proteomes" id="UP001239994"/>
    </source>
</evidence>
<dbReference type="InterPro" id="IPR052338">
    <property type="entry name" value="Transposase_5"/>
</dbReference>
<sequence length="260" mass="29304">MSKDTSCGRGNDVNLFQKGQIIGMQQAEKTRILLKLLKLALRKPLAREANRQKQLQFAREHKDWTLEQWKKVMWSNESSFTLFQSDGRIRVRREAAEVMHPSCLVSTIQACGGSAMTWGCCSCSGLGSATLCAQRMRSADCLNILNDQDIPSIDFFFPDGTCIFQDNIARIHRAQIVKEWFRQHETSFSHMDWPPQSPDLNPIENIWDVLEKTLRSGPNLPSSIQDLGGKINATLDRNKYCYIAEACGKDATANACCNQG</sequence>
<accession>A0AAD8YSC9</accession>
<proteinExistence type="predicted"/>
<keyword evidence="3" id="KW-1185">Reference proteome</keyword>
<name>A0AAD8YSC9_9TELE</name>
<dbReference type="EMBL" id="JAROKS010000025">
    <property type="protein sequence ID" value="KAK1786370.1"/>
    <property type="molecule type" value="Genomic_DNA"/>
</dbReference>
<dbReference type="PANTHER" id="PTHR23022:SF119">
    <property type="entry name" value="TC1-LIKE TRANSPOSASE DDE DOMAIN-CONTAINING PROTEIN"/>
    <property type="match status" value="1"/>
</dbReference>
<organism evidence="2 3">
    <name type="scientific">Electrophorus voltai</name>
    <dbReference type="NCBI Taxonomy" id="2609070"/>
    <lineage>
        <taxon>Eukaryota</taxon>
        <taxon>Metazoa</taxon>
        <taxon>Chordata</taxon>
        <taxon>Craniata</taxon>
        <taxon>Vertebrata</taxon>
        <taxon>Euteleostomi</taxon>
        <taxon>Actinopterygii</taxon>
        <taxon>Neopterygii</taxon>
        <taxon>Teleostei</taxon>
        <taxon>Ostariophysi</taxon>
        <taxon>Gymnotiformes</taxon>
        <taxon>Gymnotoidei</taxon>
        <taxon>Gymnotidae</taxon>
        <taxon>Electrophorus</taxon>
    </lineage>
</organism>
<protein>
    <recommendedName>
        <fullName evidence="1">Tc1-like transposase DDE domain-containing protein</fullName>
    </recommendedName>
</protein>
<dbReference type="Gene3D" id="3.30.420.10">
    <property type="entry name" value="Ribonuclease H-like superfamily/Ribonuclease H"/>
    <property type="match status" value="1"/>
</dbReference>
<dbReference type="Proteomes" id="UP001239994">
    <property type="component" value="Unassembled WGS sequence"/>
</dbReference>
<dbReference type="GO" id="GO:0003676">
    <property type="term" value="F:nucleic acid binding"/>
    <property type="evidence" value="ECO:0007669"/>
    <property type="project" value="InterPro"/>
</dbReference>
<feature type="domain" description="Tc1-like transposase DDE" evidence="1">
    <location>
        <begin position="139"/>
        <end position="221"/>
    </location>
</feature>
<dbReference type="InterPro" id="IPR036397">
    <property type="entry name" value="RNaseH_sf"/>
</dbReference>
<gene>
    <name evidence="2" type="ORF">P4O66_017607</name>
</gene>
<evidence type="ECO:0000259" key="1">
    <source>
        <dbReference type="Pfam" id="PF13358"/>
    </source>
</evidence>
<dbReference type="AlphaFoldDB" id="A0AAD8YSC9"/>